<organism evidence="1">
    <name type="scientific">Gaeavirus sp</name>
    <dbReference type="NCBI Taxonomy" id="2487767"/>
    <lineage>
        <taxon>Viruses</taxon>
        <taxon>Varidnaviria</taxon>
        <taxon>Bamfordvirae</taxon>
        <taxon>Nucleocytoviricota</taxon>
        <taxon>Megaviricetes</taxon>
        <taxon>Imitervirales</taxon>
        <taxon>Mimiviridae</taxon>
        <taxon>Klosneuvirinae</taxon>
    </lineage>
</organism>
<proteinExistence type="predicted"/>
<dbReference type="EMBL" id="MK072205">
    <property type="protein sequence ID" value="AYV80044.1"/>
    <property type="molecule type" value="Genomic_DNA"/>
</dbReference>
<protein>
    <recommendedName>
        <fullName evidence="2">GLUG domain-containing protein</fullName>
    </recommendedName>
</protein>
<name>A0A3G5A0M3_9VIRU</name>
<dbReference type="Gene3D" id="2.160.20.110">
    <property type="match status" value="1"/>
</dbReference>
<feature type="non-terminal residue" evidence="1">
    <location>
        <position position="1"/>
    </location>
</feature>
<evidence type="ECO:0000313" key="1">
    <source>
        <dbReference type="EMBL" id="AYV80044.1"/>
    </source>
</evidence>
<gene>
    <name evidence="1" type="ORF">Gaeavirus7_1</name>
</gene>
<sequence>IVNHVSPTLITLSLLYMGPITGTSQYLVAGSNDITFQGTLFPPVVTSSIAYGGLIHNDSYTNINVVNMHITAAFGVNPTLSPNSGWICHQNFGPNGLCSVTNCSSAMGITGNGGGIVGSNSSVNAVSCVSSGSINDGSGGIFGASCFNCTASYCSSSGSIDNGSGGIYGQTCNLSATLNSCTAIGCFSTGAIGSDGSYNSGGIFGMNCNESTTECTSSATNCFSTGLIYGDFIGSNGGIFGGNSLLCDAINCYSVGNIGTGCGGIYRGGTQGTATNCYSVGVIGGKAGGIFGEGSTFSTATSCYSTGSSIGSQGGGIFGHNTTNSSTYNSYSVGAVGVDAGGIVGANATGGVVDFCYMTGGNTGGGSYDPGTYEIYGSDTTECYISTCYSEDPTKGNIWNNYNASTALHNNYKQQVWLIAFVGTPYLLASFSSNLGSNPGTIVGNQAPIGYSYYYILSPLNITSNGAYTNSILSGYYLEQQQNPLVSAPYSSNIFGYNILSYNVGVNVKQIVVVDGNLRKL</sequence>
<accession>A0A3G5A0M3</accession>
<reference evidence="1" key="1">
    <citation type="submission" date="2018-10" db="EMBL/GenBank/DDBJ databases">
        <title>Hidden diversity of soil giant viruses.</title>
        <authorList>
            <person name="Schulz F."/>
            <person name="Alteio L."/>
            <person name="Goudeau D."/>
            <person name="Ryan E.M."/>
            <person name="Malmstrom R.R."/>
            <person name="Blanchard J."/>
            <person name="Woyke T."/>
        </authorList>
    </citation>
    <scope>NUCLEOTIDE SEQUENCE</scope>
    <source>
        <strain evidence="1">GAV1</strain>
    </source>
</reference>
<evidence type="ECO:0008006" key="2">
    <source>
        <dbReference type="Google" id="ProtNLM"/>
    </source>
</evidence>